<feature type="domain" description="Phosphotyrosine protein phosphatase I" evidence="5">
    <location>
        <begin position="3"/>
        <end position="169"/>
    </location>
</feature>
<dbReference type="InterPro" id="IPR017867">
    <property type="entry name" value="Tyr_phospatase_low_mol_wt"/>
</dbReference>
<dbReference type="InterPro" id="IPR023485">
    <property type="entry name" value="Ptyr_pPase"/>
</dbReference>
<dbReference type="PANTHER" id="PTHR11717">
    <property type="entry name" value="LOW MOLECULAR WEIGHT PROTEIN TYROSINE PHOSPHATASE"/>
    <property type="match status" value="1"/>
</dbReference>
<dbReference type="InterPro" id="IPR050438">
    <property type="entry name" value="LMW_PTPase"/>
</dbReference>
<name>A0ABU3I8Z1_9ACTO</name>
<keyword evidence="4" id="KW-0904">Protein phosphatase</keyword>
<evidence type="ECO:0000256" key="3">
    <source>
        <dbReference type="ARBA" id="ARBA00022801"/>
    </source>
</evidence>
<gene>
    <name evidence="6" type="ORF">QS713_02050</name>
</gene>
<dbReference type="Proteomes" id="UP001247542">
    <property type="component" value="Unassembled WGS sequence"/>
</dbReference>
<evidence type="ECO:0000256" key="2">
    <source>
        <dbReference type="ARBA" id="ARBA00013064"/>
    </source>
</evidence>
<keyword evidence="3 6" id="KW-0378">Hydrolase</keyword>
<proteinExistence type="inferred from homology"/>
<dbReference type="EMBL" id="JASXSX010000001">
    <property type="protein sequence ID" value="MDT3766846.1"/>
    <property type="molecule type" value="Genomic_DNA"/>
</dbReference>
<evidence type="ECO:0000256" key="4">
    <source>
        <dbReference type="ARBA" id="ARBA00022912"/>
    </source>
</evidence>
<dbReference type="RefSeq" id="WP_313272050.1">
    <property type="nucleotide sequence ID" value="NZ_JASXSX010000001.1"/>
</dbReference>
<dbReference type="GO" id="GO:0004725">
    <property type="term" value="F:protein tyrosine phosphatase activity"/>
    <property type="evidence" value="ECO:0007669"/>
    <property type="project" value="UniProtKB-EC"/>
</dbReference>
<reference evidence="6 7" key="1">
    <citation type="submission" date="2023-06" db="EMBL/GenBank/DDBJ databases">
        <title>Draft genome sequence of Gleimia hominis type strain CCUG 57540T.</title>
        <authorList>
            <person name="Salva-Serra F."/>
            <person name="Cardew S."/>
            <person name="Jensie Markopoulos S."/>
            <person name="Ohlen M."/>
            <person name="Inganas E."/>
            <person name="Svensson-Stadler L."/>
            <person name="Moore E.R.B."/>
        </authorList>
    </citation>
    <scope>NUCLEOTIDE SEQUENCE [LARGE SCALE GENOMIC DNA]</scope>
    <source>
        <strain evidence="6 7">CCUG 57540</strain>
    </source>
</reference>
<dbReference type="EC" id="3.1.3.48" evidence="2"/>
<comment type="caution">
    <text evidence="6">The sequence shown here is derived from an EMBL/GenBank/DDBJ whole genome shotgun (WGS) entry which is preliminary data.</text>
</comment>
<evidence type="ECO:0000256" key="1">
    <source>
        <dbReference type="ARBA" id="ARBA00011063"/>
    </source>
</evidence>
<evidence type="ECO:0000313" key="6">
    <source>
        <dbReference type="EMBL" id="MDT3766846.1"/>
    </source>
</evidence>
<dbReference type="PRINTS" id="PR00719">
    <property type="entry name" value="LMWPTPASE"/>
</dbReference>
<dbReference type="CDD" id="cd16343">
    <property type="entry name" value="LMWPTP"/>
    <property type="match status" value="1"/>
</dbReference>
<organism evidence="6 7">
    <name type="scientific">Gleimia hominis</name>
    <dbReference type="NCBI Taxonomy" id="595468"/>
    <lineage>
        <taxon>Bacteria</taxon>
        <taxon>Bacillati</taxon>
        <taxon>Actinomycetota</taxon>
        <taxon>Actinomycetes</taxon>
        <taxon>Actinomycetales</taxon>
        <taxon>Actinomycetaceae</taxon>
        <taxon>Gleimia</taxon>
    </lineage>
</organism>
<sequence>MVYKVLMVCTGNICRSVMAQVVLRDRLEARGVSAQVDSAGISDEEHGGPIDRRAARTLRDADYDVPDHHAHQVQPQEVEEYDLILAMTTGHYKQVERLAQMVDVKVTKDGPVGDPSVVDLRMFRSFDPAVGEHAPSYELDVPDPWYGTQEDFETTLDTIESAVDAIADHVEAASK</sequence>
<dbReference type="SMART" id="SM00226">
    <property type="entry name" value="LMWPc"/>
    <property type="match status" value="1"/>
</dbReference>
<dbReference type="Gene3D" id="3.40.50.2300">
    <property type="match status" value="1"/>
</dbReference>
<keyword evidence="7" id="KW-1185">Reference proteome</keyword>
<dbReference type="InterPro" id="IPR036196">
    <property type="entry name" value="Ptyr_pPase_sf"/>
</dbReference>
<dbReference type="Pfam" id="PF01451">
    <property type="entry name" value="LMWPc"/>
    <property type="match status" value="1"/>
</dbReference>
<comment type="similarity">
    <text evidence="1">Belongs to the low molecular weight phosphotyrosine protein phosphatase family.</text>
</comment>
<dbReference type="SUPFAM" id="SSF52788">
    <property type="entry name" value="Phosphotyrosine protein phosphatases I"/>
    <property type="match status" value="1"/>
</dbReference>
<dbReference type="PANTHER" id="PTHR11717:SF7">
    <property type="entry name" value="LOW MOLECULAR WEIGHT PHOSPHOTYROSINE PROTEIN PHOSPHATASE"/>
    <property type="match status" value="1"/>
</dbReference>
<accession>A0ABU3I8Z1</accession>
<evidence type="ECO:0000313" key="7">
    <source>
        <dbReference type="Proteomes" id="UP001247542"/>
    </source>
</evidence>
<protein>
    <recommendedName>
        <fullName evidence="2">protein-tyrosine-phosphatase</fullName>
        <ecNumber evidence="2">3.1.3.48</ecNumber>
    </recommendedName>
</protein>
<evidence type="ECO:0000259" key="5">
    <source>
        <dbReference type="SMART" id="SM00226"/>
    </source>
</evidence>